<proteinExistence type="predicted"/>
<keyword evidence="2" id="KW-1185">Reference proteome</keyword>
<evidence type="ECO:0000313" key="1">
    <source>
        <dbReference type="EMBL" id="CCE24393.1"/>
    </source>
</evidence>
<dbReference type="HOGENOM" id="CLU_1347597_0_0_6"/>
<reference evidence="2" key="1">
    <citation type="journal article" date="2012" name="J. Bacteriol.">
        <title>Genome sequence of the haloalkaliphilic methanotrophic bacterium Methylomicrobium alcaliphilum 20Z.</title>
        <authorList>
            <person name="Vuilleumier S."/>
            <person name="Khmelenina V.N."/>
            <person name="Bringel F."/>
            <person name="Reshetnikov A.S."/>
            <person name="Lajus A."/>
            <person name="Mangenot S."/>
            <person name="Rouy Z."/>
            <person name="Op den Camp H.J."/>
            <person name="Jetten M.S."/>
            <person name="Dispirito A.A."/>
            <person name="Dunfield P."/>
            <person name="Klotz M.G."/>
            <person name="Semrau J.D."/>
            <person name="Stein L.Y."/>
            <person name="Barbe V."/>
            <person name="Medigue C."/>
            <person name="Trotsenko Y.A."/>
            <person name="Kalyuzhnaya M.G."/>
        </authorList>
    </citation>
    <scope>NUCLEOTIDE SEQUENCE [LARGE SCALE GENOMIC DNA]</scope>
    <source>
        <strain evidence="2">DSM 19304 / NCIMB 14124 / VKM B-2133 / 20Z</strain>
    </source>
</reference>
<dbReference type="STRING" id="1091494.MEALZ_2719"/>
<dbReference type="AlphaFoldDB" id="G4SYU6"/>
<dbReference type="SUPFAM" id="SSF48452">
    <property type="entry name" value="TPR-like"/>
    <property type="match status" value="1"/>
</dbReference>
<dbReference type="Gene3D" id="1.25.40.10">
    <property type="entry name" value="Tetratricopeptide repeat domain"/>
    <property type="match status" value="1"/>
</dbReference>
<evidence type="ECO:0000313" key="2">
    <source>
        <dbReference type="Proteomes" id="UP000008315"/>
    </source>
</evidence>
<name>G4SYU6_META2</name>
<accession>G4SYU6</accession>
<protein>
    <submittedName>
        <fullName evidence="1">Uncharacterized protein</fullName>
    </submittedName>
</protein>
<organism evidence="1 2">
    <name type="scientific">Methylotuvimicrobium alcaliphilum (strain DSM 19304 / NCIMB 14124 / VKM B-2133 / 20Z)</name>
    <name type="common">Methylomicrobium alcaliphilum</name>
    <dbReference type="NCBI Taxonomy" id="1091494"/>
    <lineage>
        <taxon>Bacteria</taxon>
        <taxon>Pseudomonadati</taxon>
        <taxon>Pseudomonadota</taxon>
        <taxon>Gammaproteobacteria</taxon>
        <taxon>Methylococcales</taxon>
        <taxon>Methylococcaceae</taxon>
        <taxon>Methylotuvimicrobium</taxon>
    </lineage>
</organism>
<dbReference type="SMART" id="SM00028">
    <property type="entry name" value="TPR"/>
    <property type="match status" value="2"/>
</dbReference>
<dbReference type="RefSeq" id="WP_014149159.1">
    <property type="nucleotide sequence ID" value="NC_016112.1"/>
</dbReference>
<dbReference type="KEGG" id="mah:MEALZ_2719"/>
<gene>
    <name evidence="1" type="ordered locus">MEALZ_2719</name>
</gene>
<sequence>MIANNKSITTFLFFTIASLIGLLSPIAYATKYTIYKMNELEISRLPPFCQVWARGDTEQTDQWVAKLKISNIHHLCKGLNHVNHANLRSYNNKDNTLGYHIKSGIGEFSYVLAHAKGQPFPLRSFVYLNRAKLHEISGDIIKSIEDYSFSIKSNPKYVKAYVGLIDLYIKIGDKEQAAITLKKGLHNAPKSNILLKKKKMLNM</sequence>
<dbReference type="EMBL" id="FO082060">
    <property type="protein sequence ID" value="CCE24393.1"/>
    <property type="molecule type" value="Genomic_DNA"/>
</dbReference>
<dbReference type="InterPro" id="IPR011990">
    <property type="entry name" value="TPR-like_helical_dom_sf"/>
</dbReference>
<dbReference type="InterPro" id="IPR019734">
    <property type="entry name" value="TPR_rpt"/>
</dbReference>
<dbReference type="Proteomes" id="UP000008315">
    <property type="component" value="Chromosome"/>
</dbReference>